<dbReference type="Gene3D" id="3.60.10.10">
    <property type="entry name" value="Endonuclease/exonuclease/phosphatase"/>
    <property type="match status" value="1"/>
</dbReference>
<reference evidence="4" key="1">
    <citation type="submission" date="2016-06" db="UniProtKB">
        <authorList>
            <consortium name="WormBaseParasite"/>
        </authorList>
    </citation>
    <scope>IDENTIFICATION</scope>
</reference>
<evidence type="ECO:0000313" key="3">
    <source>
        <dbReference type="Proteomes" id="UP000275846"/>
    </source>
</evidence>
<feature type="region of interest" description="Disordered" evidence="1">
    <location>
        <begin position="303"/>
        <end position="324"/>
    </location>
</feature>
<dbReference type="WBParaSite" id="SSLN_0001237301-mRNA-1">
    <property type="protein sequence ID" value="SSLN_0001237301-mRNA-1"/>
    <property type="gene ID" value="SSLN_0001237301"/>
</dbReference>
<evidence type="ECO:0000313" key="2">
    <source>
        <dbReference type="EMBL" id="VDL98308.1"/>
    </source>
</evidence>
<proteinExistence type="predicted"/>
<organism evidence="4">
    <name type="scientific">Schistocephalus solidus</name>
    <name type="common">Tapeworm</name>
    <dbReference type="NCBI Taxonomy" id="70667"/>
    <lineage>
        <taxon>Eukaryota</taxon>
        <taxon>Metazoa</taxon>
        <taxon>Spiralia</taxon>
        <taxon>Lophotrochozoa</taxon>
        <taxon>Platyhelminthes</taxon>
        <taxon>Cestoda</taxon>
        <taxon>Eucestoda</taxon>
        <taxon>Diphyllobothriidea</taxon>
        <taxon>Diphyllobothriidae</taxon>
        <taxon>Schistocephalus</taxon>
    </lineage>
</organism>
<gene>
    <name evidence="2" type="ORF">SSLN_LOCUS11923</name>
</gene>
<accession>A0A183T625</accession>
<name>A0A183T625_SCHSO</name>
<dbReference type="InterPro" id="IPR036691">
    <property type="entry name" value="Endo/exonu/phosph_ase_sf"/>
</dbReference>
<sequence>MALATRELARYKVDIAVLNETGFAEQGQLEDAAADYTFFWSGHIKAEQCDAGIVFAIQKDMVGRLPCLPHGINDRQISLRLPLPRDKFTTIISAYTSPPLRAPTKQSTFASRSCTSSWWLCHGDNNAHVGTDHATSYELTHRLDNLPVADGDRAVENRWCQSTALDFLGRTHHQQQDSFDDKNAAIHTLLTEKKHLHKAYGKHFNTQNLIPLPTPPPVLIATAHSPHASALSLTCESIAKYMRNHCLEHPATAKITASTALSALAHSLTGWAYSVTCASLTVDKIDNPCTPYTPDILTATDTATTNTMNDNPPALSISPAHTAPTTSPLPSACSVTCEPIARRLMNQCLGLQNTVSGPTSTALTAPAHSQTTWA</sequence>
<dbReference type="AlphaFoldDB" id="A0A183T625"/>
<reference evidence="2 3" key="2">
    <citation type="submission" date="2018-11" db="EMBL/GenBank/DDBJ databases">
        <authorList>
            <consortium name="Pathogen Informatics"/>
        </authorList>
    </citation>
    <scope>NUCLEOTIDE SEQUENCE [LARGE SCALE GENOMIC DNA]</scope>
    <source>
        <strain evidence="2 3">NST_G2</strain>
    </source>
</reference>
<feature type="compositionally biased region" description="Low complexity" evidence="1">
    <location>
        <begin position="303"/>
        <end position="314"/>
    </location>
</feature>
<dbReference type="EMBL" id="UYSU01036894">
    <property type="protein sequence ID" value="VDL98308.1"/>
    <property type="molecule type" value="Genomic_DNA"/>
</dbReference>
<evidence type="ECO:0000256" key="1">
    <source>
        <dbReference type="SAM" id="MobiDB-lite"/>
    </source>
</evidence>
<evidence type="ECO:0000313" key="4">
    <source>
        <dbReference type="WBParaSite" id="SSLN_0001237301-mRNA-1"/>
    </source>
</evidence>
<protein>
    <submittedName>
        <fullName evidence="4">Endo/exonuclease/phosphatase domain-containing protein</fullName>
    </submittedName>
</protein>
<dbReference type="Proteomes" id="UP000275846">
    <property type="component" value="Unassembled WGS sequence"/>
</dbReference>
<keyword evidence="3" id="KW-1185">Reference proteome</keyword>